<dbReference type="GeneID" id="41588060"/>
<keyword evidence="2" id="KW-0812">Transmembrane</keyword>
<keyword evidence="2" id="KW-0472">Membrane</keyword>
<dbReference type="EMBL" id="LT671858">
    <property type="protein sequence ID" value="SIM55000.1"/>
    <property type="molecule type" value="Genomic_DNA"/>
</dbReference>
<feature type="transmembrane region" description="Helical" evidence="2">
    <location>
        <begin position="20"/>
        <end position="39"/>
    </location>
</feature>
<evidence type="ECO:0000313" key="4">
    <source>
        <dbReference type="EMBL" id="SJK84629.1"/>
    </source>
</evidence>
<evidence type="ECO:0000256" key="2">
    <source>
        <dbReference type="SAM" id="Phobius"/>
    </source>
</evidence>
<sequence length="188" mass="21356">MAQVRLKGRLDSFYKLRNVVILSFIITFFLTTNIGKIYIPTDTLLTSKIASFYSSSSILTFYGTIMGLMMAAYTVMISMIPIFHPESLKQPIFGQINRLFVFTIMIGLISMLMNFASSVVVYHTSYYIIFLEIFLFISLITGIIFSVLSLSDIFNILRGKRIGKESEPMRGTRGSRTVPISEIDDSRH</sequence>
<dbReference type="Proteomes" id="UP000187822">
    <property type="component" value="Chromosome I"/>
</dbReference>
<reference evidence="4" key="2">
    <citation type="submission" date="2016-06" db="EMBL/GenBank/DDBJ databases">
        <authorList>
            <person name="Olsen C.W."/>
            <person name="Carey S."/>
            <person name="Hinshaw L."/>
            <person name="Karasin A.I."/>
        </authorList>
    </citation>
    <scope>NUCLEOTIDE SEQUENCE [LARGE SCALE GENOMIC DNA]</scope>
    <source>
        <strain evidence="4">PM4</strain>
    </source>
</reference>
<dbReference type="STRING" id="1673428.CPM_0781"/>
<dbReference type="KEGG" id="cdiv:CPM_0781"/>
<reference evidence="5" key="3">
    <citation type="submission" date="2016-06" db="EMBL/GenBank/DDBJ databases">
        <authorList>
            <person name="Toshchakov V.S."/>
        </authorList>
    </citation>
    <scope>NUCLEOTIDE SEQUENCE [LARGE SCALE GENOMIC DNA]</scope>
    <source>
        <strain>PM4 (JCM 30641</strain>
        <strain evidence="5">\VKM B-2940)</strain>
    </source>
</reference>
<dbReference type="RefSeq" id="WP_021788587.1">
    <property type="nucleotide sequence ID" value="NZ_LT671858.1"/>
</dbReference>
<evidence type="ECO:0000313" key="3">
    <source>
        <dbReference type="EMBL" id="SIM55000.1"/>
    </source>
</evidence>
<dbReference type="AlphaFoldDB" id="A0A1N5U371"/>
<organism evidence="3 6">
    <name type="scientific">Cuniculiplasma divulgatum</name>
    <dbReference type="NCBI Taxonomy" id="1673428"/>
    <lineage>
        <taxon>Archaea</taxon>
        <taxon>Methanobacteriati</taxon>
        <taxon>Thermoplasmatota</taxon>
        <taxon>Thermoplasmata</taxon>
        <taxon>Thermoplasmatales</taxon>
        <taxon>Cuniculiplasmataceae</taxon>
        <taxon>Cuniculiplasma</taxon>
    </lineage>
</organism>
<accession>A0A1N5U371</accession>
<keyword evidence="5" id="KW-1185">Reference proteome</keyword>
<keyword evidence="2" id="KW-1133">Transmembrane helix</keyword>
<evidence type="ECO:0000313" key="5">
    <source>
        <dbReference type="Proteomes" id="UP000187822"/>
    </source>
</evidence>
<reference evidence="3 6" key="1">
    <citation type="submission" date="2016-04" db="EMBL/GenBank/DDBJ databases">
        <authorList>
            <person name="Evans L.H."/>
            <person name="Alamgir A."/>
            <person name="Owens N."/>
            <person name="Weber N.D."/>
            <person name="Virtaneva K."/>
            <person name="Barbian K."/>
            <person name="Babar A."/>
            <person name="Rosenke K."/>
        </authorList>
    </citation>
    <scope>NUCLEOTIDE SEQUENCE [LARGE SCALE GENOMIC DNA]</scope>
    <source>
        <strain evidence="3">S5</strain>
        <strain evidence="6">S5(T) (JCM 30642 \VKM B-2941)</strain>
    </source>
</reference>
<proteinExistence type="predicted"/>
<dbReference type="Proteomes" id="UP000195607">
    <property type="component" value="Chromosome I"/>
</dbReference>
<dbReference type="EMBL" id="LT719092">
    <property type="protein sequence ID" value="SJK84629.1"/>
    <property type="molecule type" value="Genomic_DNA"/>
</dbReference>
<dbReference type="OrthoDB" id="384775at2157"/>
<feature type="transmembrane region" description="Helical" evidence="2">
    <location>
        <begin position="99"/>
        <end position="120"/>
    </location>
</feature>
<name>A0A1N5U371_9ARCH</name>
<feature type="region of interest" description="Disordered" evidence="1">
    <location>
        <begin position="166"/>
        <end position="188"/>
    </location>
</feature>
<evidence type="ECO:0000313" key="6">
    <source>
        <dbReference type="Proteomes" id="UP000195607"/>
    </source>
</evidence>
<gene>
    <name evidence="4" type="ORF">CPM_0781</name>
    <name evidence="3" type="ORF">CSP5_0785</name>
</gene>
<feature type="transmembrane region" description="Helical" evidence="2">
    <location>
        <begin position="59"/>
        <end position="78"/>
    </location>
</feature>
<feature type="transmembrane region" description="Helical" evidence="2">
    <location>
        <begin position="126"/>
        <end position="151"/>
    </location>
</feature>
<evidence type="ECO:0000256" key="1">
    <source>
        <dbReference type="SAM" id="MobiDB-lite"/>
    </source>
</evidence>
<protein>
    <submittedName>
        <fullName evidence="3">Multipass membrane protein</fullName>
    </submittedName>
</protein>